<gene>
    <name evidence="1" type="ORF">QTJ16_004063</name>
</gene>
<name>A0AAD9SYJ0_9HELO</name>
<evidence type="ECO:0000313" key="1">
    <source>
        <dbReference type="EMBL" id="KAK2626888.1"/>
    </source>
</evidence>
<sequence length="171" mass="18401">MSNFPKLIPAFTANIAIDPPVAVGAVSRGAPLVVVPFLTQHCYLRSEPDYPIKVDAVFVHGSDFSPQIRQDPVGGHVRLEVNSILSDKSGAFISYKYSGIIKVTPEIGAVLAGDPLARTTSFGDVFTHVLFETGSNELRGLEQKVYVASGRFVLEPGKPVVVEYKISEVSA</sequence>
<dbReference type="AlphaFoldDB" id="A0AAD9SYJ0"/>
<evidence type="ECO:0000313" key="2">
    <source>
        <dbReference type="Proteomes" id="UP001285354"/>
    </source>
</evidence>
<reference evidence="1" key="1">
    <citation type="submission" date="2023-06" db="EMBL/GenBank/DDBJ databases">
        <title>Draft genome of Marssonina rosae.</title>
        <authorList>
            <person name="Cheng Q."/>
        </authorList>
    </citation>
    <scope>NUCLEOTIDE SEQUENCE</scope>
    <source>
        <strain evidence="1">R4</strain>
    </source>
</reference>
<dbReference type="Proteomes" id="UP001285354">
    <property type="component" value="Unassembled WGS sequence"/>
</dbReference>
<dbReference type="EMBL" id="JAUBYV010000005">
    <property type="protein sequence ID" value="KAK2626888.1"/>
    <property type="molecule type" value="Genomic_DNA"/>
</dbReference>
<dbReference type="Gene3D" id="2.40.160.20">
    <property type="match status" value="1"/>
</dbReference>
<proteinExistence type="predicted"/>
<keyword evidence="2" id="KW-1185">Reference proteome</keyword>
<protein>
    <submittedName>
        <fullName evidence="1">Uncharacterized protein</fullName>
    </submittedName>
</protein>
<accession>A0AAD9SYJ0</accession>
<comment type="caution">
    <text evidence="1">The sequence shown here is derived from an EMBL/GenBank/DDBJ whole genome shotgun (WGS) entry which is preliminary data.</text>
</comment>
<organism evidence="1 2">
    <name type="scientific">Diplocarpon rosae</name>
    <dbReference type="NCBI Taxonomy" id="946125"/>
    <lineage>
        <taxon>Eukaryota</taxon>
        <taxon>Fungi</taxon>
        <taxon>Dikarya</taxon>
        <taxon>Ascomycota</taxon>
        <taxon>Pezizomycotina</taxon>
        <taxon>Leotiomycetes</taxon>
        <taxon>Helotiales</taxon>
        <taxon>Drepanopezizaceae</taxon>
        <taxon>Diplocarpon</taxon>
    </lineage>
</organism>
<dbReference type="Pfam" id="PF11578">
    <property type="entry name" value="DUF3237"/>
    <property type="match status" value="1"/>
</dbReference>